<comment type="caution">
    <text evidence="1">The sequence shown here is derived from an EMBL/GenBank/DDBJ whole genome shotgun (WGS) entry which is preliminary data.</text>
</comment>
<name>A0A8H4KYT1_9HYPO</name>
<dbReference type="Proteomes" id="UP000554235">
    <property type="component" value="Unassembled WGS sequence"/>
</dbReference>
<sequence>MREQYEESSLALKRSFIAQRVHEDDIQTAMAIALLPAEEGLLPHEFGRLIQAHRLRYHRKQLPNPMKDHQPDMLGQLHDVIYNIDGHIQDYVFKATSSYLPHACLLLPEFAHHSYTRVSKIACAGNPGVGFDALRPTEIQGLFRSFLEYELTCRANPIRPIQGRPHPWWSVHSIWSRSPQRDLTVDRLQCVHEYYRTLVGAVIARLVDGGVRLPPLPHSSQSFDDEPDVPGIPHGLVFPDDVQFNPDLYMTGLDPGARRNLVDCLAACGTKVIQNLLEISVDEAKILIERFHNELAETPPEAIPHSSCLPPPDMVLKEDDREDGAWAKLKYSFHRNRGNSFLGSAYIRMYRQRAWAFFEDFRFYEDECALCTFEEFKYRELDTESMLGNLVDARVEGRGAWSTIRLGTLRIFDLNKIPVKNHGYLALDYMRLPKIDGDDDMRQEVLEVGDDEDYL</sequence>
<dbReference type="OrthoDB" id="4636359at2759"/>
<proteinExistence type="predicted"/>
<keyword evidence="2" id="KW-1185">Reference proteome</keyword>
<gene>
    <name evidence="1" type="ORF">FALBO_14456</name>
</gene>
<evidence type="ECO:0000313" key="2">
    <source>
        <dbReference type="Proteomes" id="UP000554235"/>
    </source>
</evidence>
<organism evidence="1 2">
    <name type="scientific">Fusarium albosuccineum</name>
    <dbReference type="NCBI Taxonomy" id="1237068"/>
    <lineage>
        <taxon>Eukaryota</taxon>
        <taxon>Fungi</taxon>
        <taxon>Dikarya</taxon>
        <taxon>Ascomycota</taxon>
        <taxon>Pezizomycotina</taxon>
        <taxon>Sordariomycetes</taxon>
        <taxon>Hypocreomycetidae</taxon>
        <taxon>Hypocreales</taxon>
        <taxon>Nectriaceae</taxon>
        <taxon>Fusarium</taxon>
        <taxon>Fusarium decemcellulare species complex</taxon>
    </lineage>
</organism>
<evidence type="ECO:0000313" key="1">
    <source>
        <dbReference type="EMBL" id="KAF4458801.1"/>
    </source>
</evidence>
<dbReference type="EMBL" id="JAADYS010002345">
    <property type="protein sequence ID" value="KAF4458801.1"/>
    <property type="molecule type" value="Genomic_DNA"/>
</dbReference>
<dbReference type="AlphaFoldDB" id="A0A8H4KYT1"/>
<accession>A0A8H4KYT1</accession>
<protein>
    <submittedName>
        <fullName evidence="1">Uncharacterized protein</fullName>
    </submittedName>
</protein>
<reference evidence="1 2" key="1">
    <citation type="submission" date="2020-01" db="EMBL/GenBank/DDBJ databases">
        <title>Identification and distribution of gene clusters putatively required for synthesis of sphingolipid metabolism inhibitors in phylogenetically diverse species of the filamentous fungus Fusarium.</title>
        <authorList>
            <person name="Kim H.-S."/>
            <person name="Busman M."/>
            <person name="Brown D.W."/>
            <person name="Divon H."/>
            <person name="Uhlig S."/>
            <person name="Proctor R.H."/>
        </authorList>
    </citation>
    <scope>NUCLEOTIDE SEQUENCE [LARGE SCALE GENOMIC DNA]</scope>
    <source>
        <strain evidence="1 2">NRRL 20459</strain>
    </source>
</reference>